<dbReference type="InterPro" id="IPR011010">
    <property type="entry name" value="DNA_brk_join_enz"/>
</dbReference>
<dbReference type="SUPFAM" id="SSF56349">
    <property type="entry name" value="DNA breaking-rejoining enzymes"/>
    <property type="match status" value="1"/>
</dbReference>
<proteinExistence type="predicted"/>
<evidence type="ECO:0000259" key="4">
    <source>
        <dbReference type="PROSITE" id="PS51900"/>
    </source>
</evidence>
<dbReference type="GO" id="GO:0006310">
    <property type="term" value="P:DNA recombination"/>
    <property type="evidence" value="ECO:0007669"/>
    <property type="project" value="UniProtKB-KW"/>
</dbReference>
<gene>
    <name evidence="5" type="ORF">FHX52_3138</name>
</gene>
<accession>A0A543PQS1</accession>
<dbReference type="RefSeq" id="WP_246070029.1">
    <property type="nucleotide sequence ID" value="NZ_BAAAQC010000012.1"/>
</dbReference>
<sequence length="389" mass="42131">MANKPNKRGFGHLRRLPSKRWQASYVGPDLARHNSPTTFATKGDAEAWLGAERNLVASGRWESPVAGMQTRTASSFSSYARRWLADRPLKPRTRDGYEHLLERYLLPVFGDRSLASITPSQVRVWWAGLNPSTPTVNARAYALLQAVLNTALADEEISANPCRIKSASNAPRAREIRPATVAELDTIVATLPEHSRAIALLCSWCALRIGEVLELRRKDVDLTRGTVCVDRSVAWVKGGPVAGAPTSAAGRRTVAIPPHVVPDAGFVGSESFHYTAVPEGGTQSQATVAISVRSVTPPAPTLTAPGRRVRPRSRVEHVLGQARRARQVLSESRRGLRPAHCPTRGLRLARLGATGALVIDETIYLSPADTGSSFGGSGDKYVYNFRSPA</sequence>
<reference evidence="5 6" key="1">
    <citation type="submission" date="2019-06" db="EMBL/GenBank/DDBJ databases">
        <title>Sequencing the genomes of 1000 actinobacteria strains.</title>
        <authorList>
            <person name="Klenk H.-P."/>
        </authorList>
    </citation>
    <scope>NUCLEOTIDE SEQUENCE [LARGE SCALE GENOMIC DNA]</scope>
    <source>
        <strain evidence="5 6">DSM 21776</strain>
    </source>
</reference>
<dbReference type="InterPro" id="IPR013762">
    <property type="entry name" value="Integrase-like_cat_sf"/>
</dbReference>
<evidence type="ECO:0000313" key="5">
    <source>
        <dbReference type="EMBL" id="TQN46415.1"/>
    </source>
</evidence>
<dbReference type="InterPro" id="IPR010998">
    <property type="entry name" value="Integrase_recombinase_N"/>
</dbReference>
<dbReference type="Pfam" id="PF14659">
    <property type="entry name" value="Phage_int_SAM_3"/>
    <property type="match status" value="1"/>
</dbReference>
<dbReference type="PROSITE" id="PS51900">
    <property type="entry name" value="CB"/>
    <property type="match status" value="1"/>
</dbReference>
<dbReference type="Gene3D" id="1.10.443.10">
    <property type="entry name" value="Intergrase catalytic core"/>
    <property type="match status" value="1"/>
</dbReference>
<dbReference type="InterPro" id="IPR004107">
    <property type="entry name" value="Integrase_SAM-like_N"/>
</dbReference>
<evidence type="ECO:0000256" key="3">
    <source>
        <dbReference type="PROSITE-ProRule" id="PRU01248"/>
    </source>
</evidence>
<keyword evidence="2" id="KW-0233">DNA recombination</keyword>
<evidence type="ECO:0000256" key="1">
    <source>
        <dbReference type="ARBA" id="ARBA00023125"/>
    </source>
</evidence>
<dbReference type="GO" id="GO:0003677">
    <property type="term" value="F:DNA binding"/>
    <property type="evidence" value="ECO:0007669"/>
    <property type="project" value="UniProtKB-UniRule"/>
</dbReference>
<dbReference type="AlphaFoldDB" id="A0A543PQS1"/>
<organism evidence="5 6">
    <name type="scientific">Humibacillus xanthopallidus</name>
    <dbReference type="NCBI Taxonomy" id="412689"/>
    <lineage>
        <taxon>Bacteria</taxon>
        <taxon>Bacillati</taxon>
        <taxon>Actinomycetota</taxon>
        <taxon>Actinomycetes</taxon>
        <taxon>Micrococcales</taxon>
        <taxon>Intrasporangiaceae</taxon>
        <taxon>Humibacillus</taxon>
    </lineage>
</organism>
<keyword evidence="1 3" id="KW-0238">DNA-binding</keyword>
<name>A0A543PQS1_9MICO</name>
<dbReference type="InterPro" id="IPR058717">
    <property type="entry name" value="Phage_L5_Integrase_N"/>
</dbReference>
<comment type="caution">
    <text evidence="5">The sequence shown here is derived from an EMBL/GenBank/DDBJ whole genome shotgun (WGS) entry which is preliminary data.</text>
</comment>
<dbReference type="GO" id="GO:0015074">
    <property type="term" value="P:DNA integration"/>
    <property type="evidence" value="ECO:0007669"/>
    <property type="project" value="InterPro"/>
</dbReference>
<dbReference type="Proteomes" id="UP000320085">
    <property type="component" value="Unassembled WGS sequence"/>
</dbReference>
<dbReference type="EMBL" id="VFQF01000002">
    <property type="protein sequence ID" value="TQN46415.1"/>
    <property type="molecule type" value="Genomic_DNA"/>
</dbReference>
<dbReference type="InterPro" id="IPR044068">
    <property type="entry name" value="CB"/>
</dbReference>
<dbReference type="Pfam" id="PF26003">
    <property type="entry name" value="Integrase_N_phage"/>
    <property type="match status" value="1"/>
</dbReference>
<evidence type="ECO:0000313" key="6">
    <source>
        <dbReference type="Proteomes" id="UP000320085"/>
    </source>
</evidence>
<protein>
    <submittedName>
        <fullName evidence="5">Phage integrase family protein</fullName>
    </submittedName>
</protein>
<dbReference type="Gene3D" id="1.10.150.130">
    <property type="match status" value="1"/>
</dbReference>
<feature type="domain" description="Core-binding (CB)" evidence="4">
    <location>
        <begin position="74"/>
        <end position="152"/>
    </location>
</feature>
<evidence type="ECO:0000256" key="2">
    <source>
        <dbReference type="ARBA" id="ARBA00023172"/>
    </source>
</evidence>